<dbReference type="GO" id="GO:0016579">
    <property type="term" value="P:protein deubiquitination"/>
    <property type="evidence" value="ECO:0007669"/>
    <property type="project" value="InterPro"/>
</dbReference>
<dbReference type="PANTHER" id="PTHR21646">
    <property type="entry name" value="UBIQUITIN CARBOXYL-TERMINAL HYDROLASE"/>
    <property type="match status" value="1"/>
</dbReference>
<name>A0A9J5XS67_SOLCO</name>
<feature type="domain" description="USP" evidence="1">
    <location>
        <begin position="1"/>
        <end position="225"/>
    </location>
</feature>
<accession>A0A9J5XS67</accession>
<comment type="caution">
    <text evidence="2">The sequence shown here is derived from an EMBL/GenBank/DDBJ whole genome shotgun (WGS) entry which is preliminary data.</text>
</comment>
<sequence length="299" mass="35443">MDQDFWWQHSENHATYKQQGAHEFLETRTICKLKFSYRLLSWWQHSENHATYEQQGAREFFILMLDRIHDKKRKASLAIKSREDFGSKSSKPIESLVGCLDLFTRPEKLGSDQKLYSENCQEKQDTLKQISIKKLPLVLCIHIKWFKHSPTRKMSKKINRHVQFLFSFDMKPYFSSSIIWKRNGNRIFSFYGDESDYKCHDAWITEVNEEVVKASHCYLMYYVQKLLYQESCEDVSCQLMFLRADTSVLIVGIVTDLWTNHASWPFHQLPRSYNFLVKYDILCICASIVHQSNFVATSI</sequence>
<evidence type="ECO:0000313" key="3">
    <source>
        <dbReference type="Proteomes" id="UP000824120"/>
    </source>
</evidence>
<keyword evidence="3" id="KW-1185">Reference proteome</keyword>
<protein>
    <recommendedName>
        <fullName evidence="1">USP domain-containing protein</fullName>
    </recommendedName>
</protein>
<dbReference type="EMBL" id="JACXVP010000008">
    <property type="protein sequence ID" value="KAG5591139.1"/>
    <property type="molecule type" value="Genomic_DNA"/>
</dbReference>
<dbReference type="Proteomes" id="UP000824120">
    <property type="component" value="Chromosome 8"/>
</dbReference>
<dbReference type="InterPro" id="IPR038765">
    <property type="entry name" value="Papain-like_cys_pep_sf"/>
</dbReference>
<dbReference type="Pfam" id="PF00443">
    <property type="entry name" value="UCH"/>
    <property type="match status" value="1"/>
</dbReference>
<dbReference type="InterPro" id="IPR028889">
    <property type="entry name" value="USP"/>
</dbReference>
<evidence type="ECO:0000259" key="1">
    <source>
        <dbReference type="PROSITE" id="PS50235"/>
    </source>
</evidence>
<dbReference type="Gene3D" id="3.90.70.10">
    <property type="entry name" value="Cysteine proteinases"/>
    <property type="match status" value="1"/>
</dbReference>
<reference evidence="2 3" key="1">
    <citation type="submission" date="2020-09" db="EMBL/GenBank/DDBJ databases">
        <title>De no assembly of potato wild relative species, Solanum commersonii.</title>
        <authorList>
            <person name="Cho K."/>
        </authorList>
    </citation>
    <scope>NUCLEOTIDE SEQUENCE [LARGE SCALE GENOMIC DNA]</scope>
    <source>
        <strain evidence="2">LZ3.2</strain>
        <tissue evidence="2">Leaf</tissue>
    </source>
</reference>
<gene>
    <name evidence="2" type="ORF">H5410_041653</name>
</gene>
<dbReference type="GO" id="GO:0004843">
    <property type="term" value="F:cysteine-type deubiquitinase activity"/>
    <property type="evidence" value="ECO:0007669"/>
    <property type="project" value="InterPro"/>
</dbReference>
<evidence type="ECO:0000313" key="2">
    <source>
        <dbReference type="EMBL" id="KAG5591139.1"/>
    </source>
</evidence>
<dbReference type="PROSITE" id="PS50235">
    <property type="entry name" value="USP_3"/>
    <property type="match status" value="1"/>
</dbReference>
<dbReference type="AlphaFoldDB" id="A0A9J5XS67"/>
<dbReference type="SUPFAM" id="SSF54001">
    <property type="entry name" value="Cysteine proteinases"/>
    <property type="match status" value="1"/>
</dbReference>
<dbReference type="OrthoDB" id="47475at2759"/>
<organism evidence="2 3">
    <name type="scientific">Solanum commersonii</name>
    <name type="common">Commerson's wild potato</name>
    <name type="synonym">Commerson's nightshade</name>
    <dbReference type="NCBI Taxonomy" id="4109"/>
    <lineage>
        <taxon>Eukaryota</taxon>
        <taxon>Viridiplantae</taxon>
        <taxon>Streptophyta</taxon>
        <taxon>Embryophyta</taxon>
        <taxon>Tracheophyta</taxon>
        <taxon>Spermatophyta</taxon>
        <taxon>Magnoliopsida</taxon>
        <taxon>eudicotyledons</taxon>
        <taxon>Gunneridae</taxon>
        <taxon>Pentapetalae</taxon>
        <taxon>asterids</taxon>
        <taxon>lamiids</taxon>
        <taxon>Solanales</taxon>
        <taxon>Solanaceae</taxon>
        <taxon>Solanoideae</taxon>
        <taxon>Solaneae</taxon>
        <taxon>Solanum</taxon>
    </lineage>
</organism>
<dbReference type="InterPro" id="IPR001394">
    <property type="entry name" value="Peptidase_C19_UCH"/>
</dbReference>
<dbReference type="InterPro" id="IPR050185">
    <property type="entry name" value="Ub_carboxyl-term_hydrolase"/>
</dbReference>
<dbReference type="PANTHER" id="PTHR21646:SF49">
    <property type="entry name" value="UBIQUITIN C-TERMINAL HYDROLASE 22"/>
    <property type="match status" value="1"/>
</dbReference>
<proteinExistence type="predicted"/>